<dbReference type="RefSeq" id="WP_343792633.1">
    <property type="nucleotide sequence ID" value="NZ_BAAAEU010000024.1"/>
</dbReference>
<sequence>MKSLLATAVAIAFAHSASIAAEPAASAATPAPVALHCGHLVDTAAGKLLGETTIIAEGKRIKEVKPGRIDVPGAQAIDLGNATCLPGLIDSHAHLTFETSPTGYTDQFRWNVADYAIRSTVYAKRTLEAGFTTVRNLGDGANASISLRNAINAGIVPGPRIFTAGGAIGSTGGHADGTDGYRADLQGDQHAKDGIINGADDAWKAVRQHYKEGADLIKIMPSGGVLDESSSVDNAQMTIDEIKAVVAAAHDYGFTVAAHAHGAEGIRRAVIGGVDSIEHGTFMDDADMKLMKEHGTWYVPTIIAGKYVAEMAEKPGYYPAQVAAKAKQVGPIIQQTAGNAYKAGVKIAFGTDAAVYPHGQNAKEFVYMVDAGMPPMFVLQAATTHAAELLKKAKDLGSVEPGKFADVIAVAGNPLDDIKLMQKVGFVMKEGVVYKQDGRETTPLAQAMETPSVAQGEELSGY</sequence>
<dbReference type="InterPro" id="IPR051781">
    <property type="entry name" value="Metallo-dep_Hydrolase"/>
</dbReference>
<dbReference type="Gene3D" id="3.20.20.140">
    <property type="entry name" value="Metal-dependent hydrolases"/>
    <property type="match status" value="1"/>
</dbReference>
<feature type="domain" description="Amidohydrolase-related" evidence="3">
    <location>
        <begin position="85"/>
        <end position="432"/>
    </location>
</feature>
<reference evidence="4 5" key="1">
    <citation type="journal article" date="2019" name="Int. J. Syst. Evol. Microbiol.">
        <title>The Global Catalogue of Microorganisms (GCM) 10K type strain sequencing project: providing services to taxonomists for standard genome sequencing and annotation.</title>
        <authorList>
            <consortium name="The Broad Institute Genomics Platform"/>
            <consortium name="The Broad Institute Genome Sequencing Center for Infectious Disease"/>
            <person name="Wu L."/>
            <person name="Ma J."/>
        </authorList>
    </citation>
    <scope>NUCLEOTIDE SEQUENCE [LARGE SCALE GENOMIC DNA]</scope>
    <source>
        <strain evidence="4 5">JCM 15421</strain>
    </source>
</reference>
<dbReference type="SUPFAM" id="SSF51338">
    <property type="entry name" value="Composite domain of metallo-dependent hydrolases"/>
    <property type="match status" value="1"/>
</dbReference>
<dbReference type="Pfam" id="PF01979">
    <property type="entry name" value="Amidohydro_1"/>
    <property type="match status" value="1"/>
</dbReference>
<keyword evidence="5" id="KW-1185">Reference proteome</keyword>
<dbReference type="InterPro" id="IPR057744">
    <property type="entry name" value="OTAase-like"/>
</dbReference>
<dbReference type="CDD" id="cd01299">
    <property type="entry name" value="Met_dep_hydrolase_A"/>
    <property type="match status" value="1"/>
</dbReference>
<feature type="chain" id="PRO_5045633551" evidence="2">
    <location>
        <begin position="21"/>
        <end position="462"/>
    </location>
</feature>
<evidence type="ECO:0000313" key="4">
    <source>
        <dbReference type="EMBL" id="GAA0720691.1"/>
    </source>
</evidence>
<feature type="signal peptide" evidence="2">
    <location>
        <begin position="1"/>
        <end position="20"/>
    </location>
</feature>
<evidence type="ECO:0000259" key="3">
    <source>
        <dbReference type="Pfam" id="PF01979"/>
    </source>
</evidence>
<evidence type="ECO:0000256" key="2">
    <source>
        <dbReference type="SAM" id="SignalP"/>
    </source>
</evidence>
<dbReference type="InterPro" id="IPR011059">
    <property type="entry name" value="Metal-dep_hydrolase_composite"/>
</dbReference>
<dbReference type="SUPFAM" id="SSF51556">
    <property type="entry name" value="Metallo-dependent hydrolases"/>
    <property type="match status" value="1"/>
</dbReference>
<dbReference type="Proteomes" id="UP001501523">
    <property type="component" value="Unassembled WGS sequence"/>
</dbReference>
<dbReference type="InterPro" id="IPR006680">
    <property type="entry name" value="Amidohydro-rel"/>
</dbReference>
<proteinExistence type="predicted"/>
<name>A0ABN1ISU9_9GAMM</name>
<evidence type="ECO:0000313" key="5">
    <source>
        <dbReference type="Proteomes" id="UP001501523"/>
    </source>
</evidence>
<protein>
    <submittedName>
        <fullName evidence="4">Amidohydrolase family protein</fullName>
    </submittedName>
</protein>
<dbReference type="EMBL" id="BAAAEU010000024">
    <property type="protein sequence ID" value="GAA0720691.1"/>
    <property type="molecule type" value="Genomic_DNA"/>
</dbReference>
<keyword evidence="2" id="KW-0732">Signal</keyword>
<accession>A0ABN1ISU9</accession>
<organism evidence="4 5">
    <name type="scientific">Dokdonella soli</name>
    <dbReference type="NCBI Taxonomy" id="529810"/>
    <lineage>
        <taxon>Bacteria</taxon>
        <taxon>Pseudomonadati</taxon>
        <taxon>Pseudomonadota</taxon>
        <taxon>Gammaproteobacteria</taxon>
        <taxon>Lysobacterales</taxon>
        <taxon>Rhodanobacteraceae</taxon>
        <taxon>Dokdonella</taxon>
    </lineage>
</organism>
<dbReference type="Gene3D" id="2.30.40.10">
    <property type="entry name" value="Urease, subunit C, domain 1"/>
    <property type="match status" value="1"/>
</dbReference>
<gene>
    <name evidence="4" type="ORF">GCM10009105_30340</name>
</gene>
<dbReference type="PANTHER" id="PTHR43135:SF3">
    <property type="entry name" value="ALPHA-D-RIBOSE 1-METHYLPHOSPHONATE 5-TRIPHOSPHATE DIPHOSPHATASE"/>
    <property type="match status" value="1"/>
</dbReference>
<dbReference type="InterPro" id="IPR032466">
    <property type="entry name" value="Metal_Hydrolase"/>
</dbReference>
<feature type="region of interest" description="Disordered" evidence="1">
    <location>
        <begin position="443"/>
        <end position="462"/>
    </location>
</feature>
<dbReference type="PANTHER" id="PTHR43135">
    <property type="entry name" value="ALPHA-D-RIBOSE 1-METHYLPHOSPHONATE 5-TRIPHOSPHATE DIPHOSPHATASE"/>
    <property type="match status" value="1"/>
</dbReference>
<comment type="caution">
    <text evidence="4">The sequence shown here is derived from an EMBL/GenBank/DDBJ whole genome shotgun (WGS) entry which is preliminary data.</text>
</comment>
<evidence type="ECO:0000256" key="1">
    <source>
        <dbReference type="SAM" id="MobiDB-lite"/>
    </source>
</evidence>